<comment type="subcellular location">
    <subcellularLocation>
        <location evidence="1">Cell membrane</location>
        <topology evidence="1">Multi-pass membrane protein</topology>
    </subcellularLocation>
</comment>
<feature type="transmembrane region" description="Helical" evidence="5">
    <location>
        <begin position="396"/>
        <end position="421"/>
    </location>
</feature>
<keyword evidence="2 5" id="KW-0812">Transmembrane</keyword>
<feature type="transmembrane region" description="Helical" evidence="5">
    <location>
        <begin position="183"/>
        <end position="205"/>
    </location>
</feature>
<dbReference type="GO" id="GO:0046943">
    <property type="term" value="F:carboxylic acid transmembrane transporter activity"/>
    <property type="evidence" value="ECO:0007669"/>
    <property type="project" value="TreeGrafter"/>
</dbReference>
<gene>
    <name evidence="7" type="ORF">AYJ05_10935</name>
</gene>
<keyword evidence="3 5" id="KW-1133">Transmembrane helix</keyword>
<comment type="caution">
    <text evidence="7">The sequence shown here is derived from an EMBL/GenBank/DDBJ whole genome shotgun (WGS) entry which is preliminary data.</text>
</comment>
<feature type="transmembrane region" description="Helical" evidence="5">
    <location>
        <begin position="337"/>
        <end position="356"/>
    </location>
</feature>
<evidence type="ECO:0000256" key="1">
    <source>
        <dbReference type="ARBA" id="ARBA00004651"/>
    </source>
</evidence>
<feature type="transmembrane region" description="Helical" evidence="5">
    <location>
        <begin position="427"/>
        <end position="446"/>
    </location>
</feature>
<evidence type="ECO:0000256" key="3">
    <source>
        <dbReference type="ARBA" id="ARBA00022989"/>
    </source>
</evidence>
<feature type="transmembrane region" description="Helical" evidence="5">
    <location>
        <begin position="97"/>
        <end position="120"/>
    </location>
</feature>
<dbReference type="OrthoDB" id="9787026at2"/>
<evidence type="ECO:0000259" key="6">
    <source>
        <dbReference type="PROSITE" id="PS50850"/>
    </source>
</evidence>
<organism evidence="7 8">
    <name type="scientific">Corynebacterium stationis</name>
    <dbReference type="NCBI Taxonomy" id="1705"/>
    <lineage>
        <taxon>Bacteria</taxon>
        <taxon>Bacillati</taxon>
        <taxon>Actinomycetota</taxon>
        <taxon>Actinomycetes</taxon>
        <taxon>Mycobacteriales</taxon>
        <taxon>Corynebacteriaceae</taxon>
        <taxon>Corynebacterium</taxon>
    </lineage>
</organism>
<dbReference type="CDD" id="cd17365">
    <property type="entry name" value="MFS_PcaK_like"/>
    <property type="match status" value="1"/>
</dbReference>
<evidence type="ECO:0000313" key="7">
    <source>
        <dbReference type="EMBL" id="OAH24849.1"/>
    </source>
</evidence>
<dbReference type="Gene3D" id="1.20.1250.20">
    <property type="entry name" value="MFS general substrate transporter like domains"/>
    <property type="match status" value="1"/>
</dbReference>
<feature type="transmembrane region" description="Helical" evidence="5">
    <location>
        <begin position="362"/>
        <end position="384"/>
    </location>
</feature>
<feature type="transmembrane region" description="Helical" evidence="5">
    <location>
        <begin position="310"/>
        <end position="330"/>
    </location>
</feature>
<dbReference type="InterPro" id="IPR011701">
    <property type="entry name" value="MFS"/>
</dbReference>
<dbReference type="InterPro" id="IPR005829">
    <property type="entry name" value="Sugar_transporter_CS"/>
</dbReference>
<feature type="transmembrane region" description="Helical" evidence="5">
    <location>
        <begin position="23"/>
        <end position="45"/>
    </location>
</feature>
<feature type="transmembrane region" description="Helical" evidence="5">
    <location>
        <begin position="154"/>
        <end position="177"/>
    </location>
</feature>
<dbReference type="EMBL" id="LSTQ01000027">
    <property type="protein sequence ID" value="OAH24849.1"/>
    <property type="molecule type" value="Genomic_DNA"/>
</dbReference>
<name>A0A177I7Q4_9CORY</name>
<dbReference type="AlphaFoldDB" id="A0A177I7Q4"/>
<evidence type="ECO:0000256" key="5">
    <source>
        <dbReference type="SAM" id="Phobius"/>
    </source>
</evidence>
<accession>A0A177I7Q4</accession>
<dbReference type="SUPFAM" id="SSF103473">
    <property type="entry name" value="MFS general substrate transporter"/>
    <property type="match status" value="1"/>
</dbReference>
<dbReference type="GO" id="GO:0005886">
    <property type="term" value="C:plasma membrane"/>
    <property type="evidence" value="ECO:0007669"/>
    <property type="project" value="UniProtKB-SubCell"/>
</dbReference>
<dbReference type="PANTHER" id="PTHR23508">
    <property type="entry name" value="CARBOXYLIC ACID TRANSPORTER PROTEIN HOMOLOG"/>
    <property type="match status" value="1"/>
</dbReference>
<dbReference type="STRING" id="1705.CA21670_12040"/>
<protein>
    <submittedName>
        <fullName evidence="7">MFS transporter</fullName>
    </submittedName>
</protein>
<dbReference type="Proteomes" id="UP000076947">
    <property type="component" value="Unassembled WGS sequence"/>
</dbReference>
<dbReference type="InterPro" id="IPR020846">
    <property type="entry name" value="MFS_dom"/>
</dbReference>
<dbReference type="Pfam" id="PF07690">
    <property type="entry name" value="MFS_1"/>
    <property type="match status" value="1"/>
</dbReference>
<feature type="transmembrane region" description="Helical" evidence="5">
    <location>
        <begin position="65"/>
        <end position="85"/>
    </location>
</feature>
<keyword evidence="4 5" id="KW-0472">Membrane</keyword>
<evidence type="ECO:0000256" key="4">
    <source>
        <dbReference type="ARBA" id="ARBA00023136"/>
    </source>
</evidence>
<feature type="transmembrane region" description="Helical" evidence="5">
    <location>
        <begin position="126"/>
        <end position="147"/>
    </location>
</feature>
<dbReference type="PROSITE" id="PS50850">
    <property type="entry name" value="MFS"/>
    <property type="match status" value="1"/>
</dbReference>
<dbReference type="PROSITE" id="PS00217">
    <property type="entry name" value="SUGAR_TRANSPORT_2"/>
    <property type="match status" value="1"/>
</dbReference>
<feature type="transmembrane region" description="Helical" evidence="5">
    <location>
        <begin position="268"/>
        <end position="290"/>
    </location>
</feature>
<proteinExistence type="predicted"/>
<sequence>MTTSSTLPSKASKTWESPAHKRTVYGVLAIVAIAILFDGYDLVIYGAVLPNLLADPTQIGQLSPAVAGTLGSWAMIGVTIGALSAGAIGDRLGRRRVFLTAIAWFSLGMALTALTTSVLAFGVLRFFTGLGVGIIVATGGAIVAEFAPAGRRNFFNAIAYSGVPAGGVMASLAALALEDAIGWRGLFMIGATPILFLLPAAWFLLPESPKWLVATGRSMRAQELCLKFGLPESQFLTKPVSREPAAKAHVTPSSPTGKSGFAAIFSRVYLPGTLLIGTMSFMGLLSTYGLNTWLPVIMENNGASAAHSMYTLLFLNGGAVVGGLFASMIADRVGAKAVITVTFTLAAISLMILPFTNNVYLTYIPIVIAGVGVLGTQVLTYGLTSNYFDTSARAAGVAWCAGFGRLGGIVGPMATGLMIGAGFGPTWAFGMFAGVAVIGVICTVLIPKSPAVEQVISTEPTASPHASARVTEGVS</sequence>
<evidence type="ECO:0000256" key="2">
    <source>
        <dbReference type="ARBA" id="ARBA00022692"/>
    </source>
</evidence>
<dbReference type="PANTHER" id="PTHR23508:SF10">
    <property type="entry name" value="CARBOXYLIC ACID TRANSPORTER PROTEIN HOMOLOG"/>
    <property type="match status" value="1"/>
</dbReference>
<evidence type="ECO:0000313" key="8">
    <source>
        <dbReference type="Proteomes" id="UP000076947"/>
    </source>
</evidence>
<feature type="domain" description="Major facilitator superfamily (MFS) profile" evidence="6">
    <location>
        <begin position="27"/>
        <end position="451"/>
    </location>
</feature>
<dbReference type="InterPro" id="IPR036259">
    <property type="entry name" value="MFS_trans_sf"/>
</dbReference>
<keyword evidence="8" id="KW-1185">Reference proteome</keyword>
<reference evidence="8" key="1">
    <citation type="submission" date="2016-02" db="EMBL/GenBank/DDBJ databases">
        <authorList>
            <person name="Kaur G."/>
            <person name="Nair G.R."/>
            <person name="Mayilraj S."/>
        </authorList>
    </citation>
    <scope>NUCLEOTIDE SEQUENCE [LARGE SCALE GENOMIC DNA]</scope>
    <source>
        <strain evidence="8">GA-15</strain>
    </source>
</reference>